<protein>
    <submittedName>
        <fullName evidence="2">Uncharacterized protein</fullName>
    </submittedName>
</protein>
<dbReference type="EMBL" id="CAJNNV010031854">
    <property type="protein sequence ID" value="CAE8638071.1"/>
    <property type="molecule type" value="Genomic_DNA"/>
</dbReference>
<dbReference type="InterPro" id="IPR011604">
    <property type="entry name" value="PDDEXK-like_dom_sf"/>
</dbReference>
<feature type="compositionally biased region" description="Basic and acidic residues" evidence="1">
    <location>
        <begin position="1113"/>
        <end position="1125"/>
    </location>
</feature>
<feature type="compositionally biased region" description="Polar residues" evidence="1">
    <location>
        <begin position="67"/>
        <end position="77"/>
    </location>
</feature>
<evidence type="ECO:0000313" key="3">
    <source>
        <dbReference type="Proteomes" id="UP000654075"/>
    </source>
</evidence>
<comment type="caution">
    <text evidence="2">The sequence shown here is derived from an EMBL/GenBank/DDBJ whole genome shotgun (WGS) entry which is preliminary data.</text>
</comment>
<dbReference type="Proteomes" id="UP000654075">
    <property type="component" value="Unassembled WGS sequence"/>
</dbReference>
<dbReference type="Gene3D" id="2.130.10.30">
    <property type="entry name" value="Regulator of chromosome condensation 1/beta-lactamase-inhibitor protein II"/>
    <property type="match status" value="2"/>
</dbReference>
<organism evidence="2 3">
    <name type="scientific">Polarella glacialis</name>
    <name type="common">Dinoflagellate</name>
    <dbReference type="NCBI Taxonomy" id="89957"/>
    <lineage>
        <taxon>Eukaryota</taxon>
        <taxon>Sar</taxon>
        <taxon>Alveolata</taxon>
        <taxon>Dinophyceae</taxon>
        <taxon>Suessiales</taxon>
        <taxon>Suessiaceae</taxon>
        <taxon>Polarella</taxon>
    </lineage>
</organism>
<accession>A0A813HKR7</accession>
<feature type="region of interest" description="Disordered" evidence="1">
    <location>
        <begin position="1102"/>
        <end position="1125"/>
    </location>
</feature>
<feature type="region of interest" description="Disordered" evidence="1">
    <location>
        <begin position="1031"/>
        <end position="1054"/>
    </location>
</feature>
<proteinExistence type="predicted"/>
<dbReference type="InterPro" id="IPR011335">
    <property type="entry name" value="Restrct_endonuc-II-like"/>
</dbReference>
<dbReference type="OMA" id="AIDACSF"/>
<dbReference type="GO" id="GO:0006281">
    <property type="term" value="P:DNA repair"/>
    <property type="evidence" value="ECO:0007669"/>
    <property type="project" value="UniProtKB-ARBA"/>
</dbReference>
<dbReference type="SUPFAM" id="SSF50985">
    <property type="entry name" value="RCC1/BLIP-II"/>
    <property type="match status" value="1"/>
</dbReference>
<dbReference type="SUPFAM" id="SSF52980">
    <property type="entry name" value="Restriction endonuclease-like"/>
    <property type="match status" value="1"/>
</dbReference>
<gene>
    <name evidence="2" type="ORF">PGLA1383_LOCUS53351</name>
</gene>
<name>A0A813HKR7_POLGL</name>
<reference evidence="2" key="1">
    <citation type="submission" date="2021-02" db="EMBL/GenBank/DDBJ databases">
        <authorList>
            <person name="Dougan E. K."/>
            <person name="Rhodes N."/>
            <person name="Thang M."/>
            <person name="Chan C."/>
        </authorList>
    </citation>
    <scope>NUCLEOTIDE SEQUENCE</scope>
</reference>
<dbReference type="InterPro" id="IPR009091">
    <property type="entry name" value="RCC1/BLIP-II"/>
</dbReference>
<dbReference type="Gene3D" id="3.90.320.10">
    <property type="match status" value="1"/>
</dbReference>
<evidence type="ECO:0000256" key="1">
    <source>
        <dbReference type="SAM" id="MobiDB-lite"/>
    </source>
</evidence>
<feature type="compositionally biased region" description="Low complexity" evidence="1">
    <location>
        <begin position="1546"/>
        <end position="1563"/>
    </location>
</feature>
<sequence length="1905" mass="210429">MEPAALYHIMGSKAIKFDQMRMGWSSGHDEGAEECQLMGWSPCAEEYEEVKDYEEVLPEALAKKTPTPLSQNATRLSDGSVRAPNAPPSLRTGDGAKARRAKGLQARPPPKKHDIRLKNKYAMLIEEEGKKVPYQRDGPFWALKDGNHMLIPFECDRKFASLAPILNLEAYDIVYQMKDNDEDGYVRNDIDLDVFDKCEDGECSDEFESCSSEYDQEVFGSGDGQDYLGGGEGLILPPLVAGDKSQTIPEPPVDFVHGIIPAVEGSLLKNIHLHIRDNALTFEPVAHKYFINGVPTIGSVTGLLHDFVNEFNADTAIQMMRRSRNWPRAEYLQDGLPMTDEQIKSKWEHNRVDAANQGTYMHLTFELYLNRWTISNYSVEMNIFLKYLSTLDGLTAYRTEWMIYGEDLNLAGSIDFVATRSDGALVLFDWKRTKELHTKYSNRFQSMTGPLSHLADCAGMHYRLQLNVYRYILEKYYGQKVHSMFVVGCHPAYASSQAFVDEVPILEDETTILIRQQFSKTISDDYLDYLGAGDEDPEFDFERQLAEEMAYNDETPIAAAPVRLSQAKKEQAEPETVGILSQVFGIDNLELTVITEEADEVAEDTESGGVGTACRKRRLIKGASTSSSDFSKMFNSYLQSATTALDTCVKTIPTTQATIVNIAERLTTLIRADHPHWSDRVVRLGVAALSFYRMRPTDMCAREHCLLLWIAEGGNSMRAHKGSCYIYNDVGCFTPYKGIPPETTCARMKDFILQLEGLFRRLPQGLKREDSELLQAVDALLLEDESEVTFVHKCTDAALFNLGDDRLKPSRGQFDDDAGSGPPSSWPIWIAQALRKVGMQVQRELLEGRLLTYFIEWCDTPVSKKAGVCYADTCILYDVSDSLLVHHVEPSPKNDIYVYIPTPLLDPVLESMVARLLQFFSQTFWCNFEVFPMHSSCPSIASEVKTLTDASLAKAQDNYPDSHLDGIFPKCAELRTFLVSPAAIAASLRIQYGFEQKHSKEVCRQMIENYVVLGGDEGMTEERMRFACGLKPRDKRQQTVSGPPDAFASGSQADRDEDTTALFKVHDFLRLEEVNKMVANLRKSEELCKQLLHMVQDPADGGVSAKRRRLTRKHSDDEPKKEFHAQHTNYKYVGLPTTRGRRYVVGTGAQSLSRRLQRVAFPHTMDLDQVNSVFVILDQLLDKLEISTVIPNDIRKVIQDCAHRREQVCRDDLQTDISTGKQLLHSVLHGGLLKTPHESNAFLQKLQKASIYLRWLACSIMPDAYEFYCNQPDKKFPECTVLQHLCTIVEDHIMEALTDFIRFHPVQHLSLHFDGIRLNVDYRLNEDEAQDVDILMRLAENHIAEATGFLVQFKVKRHQYLSELINEHTVSKTKVDVPHIFLKRGNCIPLALAHITGQYQHIQTGLSDTDNRDNMYAASRFSRTYRQALTLTHCKLVPHTGFAIDADGVYLLHTDGAGSPHCIGVTVKDAKSSVIIWDGEEQFALPWSEFNLIVNSAIDACSFITFRVFSSADACIWPTDIDKADLVTLLELQAGGTKAGSTLKRPSASILKRPSSSSSSLPSEEMCSDAEECELDEFDATHPDDESVVVVDAKLLSLLKTNGSVVTWGRLPLYSTPMGSAPTHDVVRGCATFGAFAAILVGGSVVTWGDSQSGADSSPVAALLTEGVVQVVATDGAFAALKANGSVVTWGKGGRGGDSSSVAEFLAEGVAQVCGNCGAFVARLSNGSVVTWGSPHFGGDSSKVAQHLTEGVVQVCGTNTACAALMIDGSVVTWGDDAAGGDSSGVASLLTEGVIELFSNYKDFVALKADGSVVFWGDTGFWSHEGNIISVTGSGGAFAAIRQNGCVVTWGDDAEGGDSSEVAALLTAFAAIKADGSVVTWGQQVVGGDSSAVAHLLKEGVIAVF</sequence>
<evidence type="ECO:0000313" key="2">
    <source>
        <dbReference type="EMBL" id="CAE8638071.1"/>
    </source>
</evidence>
<feature type="region of interest" description="Disordered" evidence="1">
    <location>
        <begin position="1539"/>
        <end position="1566"/>
    </location>
</feature>
<feature type="region of interest" description="Disordered" evidence="1">
    <location>
        <begin position="66"/>
        <end position="112"/>
    </location>
</feature>
<keyword evidence="3" id="KW-1185">Reference proteome</keyword>